<dbReference type="InterPro" id="IPR029063">
    <property type="entry name" value="SAM-dependent_MTases_sf"/>
</dbReference>
<proteinExistence type="predicted"/>
<protein>
    <recommendedName>
        <fullName evidence="3">Methyltransferase type 11</fullName>
    </recommendedName>
</protein>
<evidence type="ECO:0008006" key="3">
    <source>
        <dbReference type="Google" id="ProtNLM"/>
    </source>
</evidence>
<dbReference type="SUPFAM" id="SSF53335">
    <property type="entry name" value="S-adenosyl-L-methionine-dependent methyltransferases"/>
    <property type="match status" value="1"/>
</dbReference>
<sequence length="203" mass="23181">MSMTDNLYAEEYTAYQLQRSGFRRWVRNNLYFKNILQFVTGPTIDFGCGVGELLELLPTGSVGLEVNESAVRYCQSRGLDVHLYDPEADGYRLGGLPVGQFKSLVMAHVLEHLTDSDEVIKKLLSTGQRLGLERLVFVVPGVKGFKHDTTHQTFLDPAYFKKFSLLNTNGYRVIHQAYFPINSQKFSGFFTHNELVTVYERIR</sequence>
<dbReference type="AlphaFoldDB" id="I2GSK8"/>
<dbReference type="STRING" id="1185876.BN8_06277"/>
<accession>I2GSK8</accession>
<evidence type="ECO:0000313" key="1">
    <source>
        <dbReference type="EMBL" id="CCH56887.1"/>
    </source>
</evidence>
<keyword evidence="2" id="KW-1185">Reference proteome</keyword>
<dbReference type="Proteomes" id="UP000009309">
    <property type="component" value="Unassembled WGS sequence"/>
</dbReference>
<organism evidence="1 2">
    <name type="scientific">Fibrisoma limi BUZ 3</name>
    <dbReference type="NCBI Taxonomy" id="1185876"/>
    <lineage>
        <taxon>Bacteria</taxon>
        <taxon>Pseudomonadati</taxon>
        <taxon>Bacteroidota</taxon>
        <taxon>Cytophagia</taxon>
        <taxon>Cytophagales</taxon>
        <taxon>Spirosomataceae</taxon>
        <taxon>Fibrisoma</taxon>
    </lineage>
</organism>
<dbReference type="OrthoDB" id="9789123at2"/>
<evidence type="ECO:0000313" key="2">
    <source>
        <dbReference type="Proteomes" id="UP000009309"/>
    </source>
</evidence>
<dbReference type="InterPro" id="IPR010743">
    <property type="entry name" value="Methionine_synth_MetW"/>
</dbReference>
<name>I2GSK8_9BACT</name>
<dbReference type="EMBL" id="CAIT01000010">
    <property type="protein sequence ID" value="CCH56887.1"/>
    <property type="molecule type" value="Genomic_DNA"/>
</dbReference>
<comment type="caution">
    <text evidence="1">The sequence shown here is derived from an EMBL/GenBank/DDBJ whole genome shotgun (WGS) entry which is preliminary data.</text>
</comment>
<dbReference type="eggNOG" id="COG0500">
    <property type="taxonomic scope" value="Bacteria"/>
</dbReference>
<reference evidence="1 2" key="1">
    <citation type="journal article" date="2012" name="J. Bacteriol.">
        <title>Genome Sequence of the Filamentous Bacterium Fibrisoma limi BUZ 3T.</title>
        <authorList>
            <person name="Filippini M."/>
            <person name="Qi W."/>
            <person name="Jaenicke S."/>
            <person name="Goesmann A."/>
            <person name="Smits T.H."/>
            <person name="Bagheri H.C."/>
        </authorList>
    </citation>
    <scope>NUCLEOTIDE SEQUENCE [LARGE SCALE GENOMIC DNA]</scope>
    <source>
        <strain evidence="2">BUZ 3T</strain>
    </source>
</reference>
<gene>
    <name evidence="1" type="ORF">BN8_06277</name>
</gene>
<dbReference type="Gene3D" id="3.40.50.150">
    <property type="entry name" value="Vaccinia Virus protein VP39"/>
    <property type="match status" value="1"/>
</dbReference>
<dbReference type="Pfam" id="PF07021">
    <property type="entry name" value="MetW"/>
    <property type="match status" value="1"/>
</dbReference>